<name>A0A164Q679_9AGAM</name>
<dbReference type="PANTHER" id="PTHR33387">
    <property type="entry name" value="RMLC-LIKE JELLY ROLL FOLD PROTEIN"/>
    <property type="match status" value="1"/>
</dbReference>
<dbReference type="Proteomes" id="UP000076722">
    <property type="component" value="Unassembled WGS sequence"/>
</dbReference>
<dbReference type="SUPFAM" id="SSF51182">
    <property type="entry name" value="RmlC-like cupins"/>
    <property type="match status" value="1"/>
</dbReference>
<accession>A0A164Q679</accession>
<protein>
    <recommendedName>
        <fullName evidence="1">DUF985 domain-containing protein</fullName>
    </recommendedName>
</protein>
<dbReference type="InterPro" id="IPR011051">
    <property type="entry name" value="RmlC_Cupin_sf"/>
</dbReference>
<dbReference type="AlphaFoldDB" id="A0A164Q679"/>
<dbReference type="EMBL" id="KV419428">
    <property type="protein sequence ID" value="KZS89365.1"/>
    <property type="molecule type" value="Genomic_DNA"/>
</dbReference>
<evidence type="ECO:0000313" key="3">
    <source>
        <dbReference type="Proteomes" id="UP000076722"/>
    </source>
</evidence>
<dbReference type="PANTHER" id="PTHR33387:SF3">
    <property type="entry name" value="DUF985 DOMAIN-CONTAINING PROTEIN"/>
    <property type="match status" value="1"/>
</dbReference>
<dbReference type="Pfam" id="PF06172">
    <property type="entry name" value="Cupin_5"/>
    <property type="match status" value="1"/>
</dbReference>
<dbReference type="InterPro" id="IPR014710">
    <property type="entry name" value="RmlC-like_jellyroll"/>
</dbReference>
<sequence length="189" mass="21057">MADYPYPRTNTQLISELNLQRHPEGGYYAETDRAKENVTSPYANGAERAVSTTIYYLLTEETPSGVIHKNKSRTMHVLQEGRVRYTLISPGKEGGSAKVEYVTLGTNAAKGEVRQLMVEGDVWKMSAIPQEDLGKDDPEHVGCLITEVVTPGFHWEDHVFLTPDGLKQLFENDPAAADKVKQFSPFVKS</sequence>
<feature type="domain" description="DUF985" evidence="1">
    <location>
        <begin position="12"/>
        <end position="160"/>
    </location>
</feature>
<dbReference type="Gene3D" id="2.60.120.10">
    <property type="entry name" value="Jelly Rolls"/>
    <property type="match status" value="1"/>
</dbReference>
<dbReference type="OrthoDB" id="6614653at2759"/>
<gene>
    <name evidence="2" type="ORF">SISNIDRAFT_475738</name>
</gene>
<reference evidence="2 3" key="1">
    <citation type="journal article" date="2016" name="Mol. Biol. Evol.">
        <title>Comparative Genomics of Early-Diverging Mushroom-Forming Fungi Provides Insights into the Origins of Lignocellulose Decay Capabilities.</title>
        <authorList>
            <person name="Nagy L.G."/>
            <person name="Riley R."/>
            <person name="Tritt A."/>
            <person name="Adam C."/>
            <person name="Daum C."/>
            <person name="Floudas D."/>
            <person name="Sun H."/>
            <person name="Yadav J.S."/>
            <person name="Pangilinan J."/>
            <person name="Larsson K.H."/>
            <person name="Matsuura K."/>
            <person name="Barry K."/>
            <person name="Labutti K."/>
            <person name="Kuo R."/>
            <person name="Ohm R.A."/>
            <person name="Bhattacharya S.S."/>
            <person name="Shirouzu T."/>
            <person name="Yoshinaga Y."/>
            <person name="Martin F.M."/>
            <person name="Grigoriev I.V."/>
            <person name="Hibbett D.S."/>
        </authorList>
    </citation>
    <scope>NUCLEOTIDE SEQUENCE [LARGE SCALE GENOMIC DNA]</scope>
    <source>
        <strain evidence="2 3">HHB9708</strain>
    </source>
</reference>
<evidence type="ECO:0000313" key="2">
    <source>
        <dbReference type="EMBL" id="KZS89365.1"/>
    </source>
</evidence>
<proteinExistence type="predicted"/>
<dbReference type="CDD" id="cd06121">
    <property type="entry name" value="cupin_YML079wp"/>
    <property type="match status" value="1"/>
</dbReference>
<dbReference type="InterPro" id="IPR009327">
    <property type="entry name" value="Cupin_DUF985"/>
</dbReference>
<dbReference type="InterPro" id="IPR039935">
    <property type="entry name" value="YML079W-like"/>
</dbReference>
<organism evidence="2 3">
    <name type="scientific">Sistotremastrum niveocremeum HHB9708</name>
    <dbReference type="NCBI Taxonomy" id="1314777"/>
    <lineage>
        <taxon>Eukaryota</taxon>
        <taxon>Fungi</taxon>
        <taxon>Dikarya</taxon>
        <taxon>Basidiomycota</taxon>
        <taxon>Agaricomycotina</taxon>
        <taxon>Agaricomycetes</taxon>
        <taxon>Sistotremastrales</taxon>
        <taxon>Sistotremastraceae</taxon>
        <taxon>Sertulicium</taxon>
        <taxon>Sertulicium niveocremeum</taxon>
    </lineage>
</organism>
<evidence type="ECO:0000259" key="1">
    <source>
        <dbReference type="Pfam" id="PF06172"/>
    </source>
</evidence>
<keyword evidence="3" id="KW-1185">Reference proteome</keyword>